<gene>
    <name evidence="4" type="ORF">I6J18_01650</name>
</gene>
<dbReference type="InterPro" id="IPR017439">
    <property type="entry name" value="Amidohydrolase"/>
</dbReference>
<dbReference type="Pfam" id="PF01546">
    <property type="entry name" value="Peptidase_M20"/>
    <property type="match status" value="1"/>
</dbReference>
<dbReference type="GO" id="GO:0050118">
    <property type="term" value="F:N-acetyldiaminopimelate deacetylase activity"/>
    <property type="evidence" value="ECO:0007669"/>
    <property type="project" value="UniProtKB-ARBA"/>
</dbReference>
<accession>A0A974NMI1</accession>
<dbReference type="PANTHER" id="PTHR11014">
    <property type="entry name" value="PEPTIDASE M20 FAMILY MEMBER"/>
    <property type="match status" value="1"/>
</dbReference>
<evidence type="ECO:0000313" key="4">
    <source>
        <dbReference type="EMBL" id="QQT00666.1"/>
    </source>
</evidence>
<proteinExistence type="predicted"/>
<name>A0A974NMI1_PERPY</name>
<feature type="binding site" evidence="2">
    <location>
        <position position="108"/>
    </location>
    <ligand>
        <name>Mn(2+)</name>
        <dbReference type="ChEBI" id="CHEBI:29035"/>
        <label>2</label>
    </ligand>
</feature>
<feature type="binding site" evidence="2">
    <location>
        <position position="366"/>
    </location>
    <ligand>
        <name>Mn(2+)</name>
        <dbReference type="ChEBI" id="CHEBI:29035"/>
        <label>2</label>
    </ligand>
</feature>
<feature type="binding site" evidence="2">
    <location>
        <position position="142"/>
    </location>
    <ligand>
        <name>Mn(2+)</name>
        <dbReference type="ChEBI" id="CHEBI:29035"/>
        <label>2</label>
    </ligand>
</feature>
<dbReference type="Proteomes" id="UP000595254">
    <property type="component" value="Chromosome"/>
</dbReference>
<feature type="binding site" evidence="2">
    <location>
        <position position="106"/>
    </location>
    <ligand>
        <name>Mn(2+)</name>
        <dbReference type="ChEBI" id="CHEBI:29035"/>
        <label>2</label>
    </ligand>
</feature>
<feature type="binding site" evidence="2">
    <location>
        <position position="167"/>
    </location>
    <ligand>
        <name>Mn(2+)</name>
        <dbReference type="ChEBI" id="CHEBI:29035"/>
        <label>2</label>
    </ligand>
</feature>
<dbReference type="SUPFAM" id="SSF53187">
    <property type="entry name" value="Zn-dependent exopeptidases"/>
    <property type="match status" value="1"/>
</dbReference>
<keyword evidence="2" id="KW-0464">Manganese</keyword>
<dbReference type="Pfam" id="PF07687">
    <property type="entry name" value="M20_dimer"/>
    <property type="match status" value="1"/>
</dbReference>
<keyword evidence="5" id="KW-1185">Reference proteome</keyword>
<keyword evidence="2" id="KW-0479">Metal-binding</keyword>
<dbReference type="Gene3D" id="3.40.630.10">
    <property type="entry name" value="Zn peptidases"/>
    <property type="match status" value="1"/>
</dbReference>
<evidence type="ECO:0000259" key="3">
    <source>
        <dbReference type="Pfam" id="PF07687"/>
    </source>
</evidence>
<comment type="cofactor">
    <cofactor evidence="2">
        <name>Mn(2+)</name>
        <dbReference type="ChEBI" id="CHEBI:29035"/>
    </cofactor>
    <text evidence="2">The Mn(2+) ion enhances activity.</text>
</comment>
<dbReference type="InterPro" id="IPR002933">
    <property type="entry name" value="Peptidase_M20"/>
</dbReference>
<dbReference type="PIRSF" id="PIRSF005962">
    <property type="entry name" value="Pept_M20D_amidohydro"/>
    <property type="match status" value="1"/>
</dbReference>
<keyword evidence="1" id="KW-0378">Hydrolase</keyword>
<dbReference type="AlphaFoldDB" id="A0A974NMI1"/>
<dbReference type="InterPro" id="IPR011650">
    <property type="entry name" value="Peptidase_M20_dimer"/>
</dbReference>
<dbReference type="NCBIfam" id="TIGR01891">
    <property type="entry name" value="amidohydrolases"/>
    <property type="match status" value="1"/>
</dbReference>
<protein>
    <submittedName>
        <fullName evidence="4">Amidohydrolase</fullName>
    </submittedName>
</protein>
<evidence type="ECO:0000256" key="2">
    <source>
        <dbReference type="PIRSR" id="PIRSR005962-1"/>
    </source>
</evidence>
<feature type="domain" description="Peptidase M20 dimerisation" evidence="3">
    <location>
        <begin position="190"/>
        <end position="282"/>
    </location>
</feature>
<organism evidence="4 5">
    <name type="scientific">Peribacillus psychrosaccharolyticus</name>
    <name type="common">Bacillus psychrosaccharolyticus</name>
    <dbReference type="NCBI Taxonomy" id="1407"/>
    <lineage>
        <taxon>Bacteria</taxon>
        <taxon>Bacillati</taxon>
        <taxon>Bacillota</taxon>
        <taxon>Bacilli</taxon>
        <taxon>Bacillales</taxon>
        <taxon>Bacillaceae</taxon>
        <taxon>Peribacillus</taxon>
    </lineage>
</organism>
<dbReference type="EMBL" id="CP068053">
    <property type="protein sequence ID" value="QQT00666.1"/>
    <property type="molecule type" value="Genomic_DNA"/>
</dbReference>
<dbReference type="KEGG" id="ppsr:I6J18_01650"/>
<reference evidence="4 5" key="1">
    <citation type="submission" date="2021-01" db="EMBL/GenBank/DDBJ databases">
        <title>FDA dAtabase for Regulatory Grade micrObial Sequences (FDA-ARGOS): Supporting development and validation of Infectious Disease Dx tests.</title>
        <authorList>
            <person name="Nelson B."/>
            <person name="Plummer A."/>
            <person name="Tallon L."/>
            <person name="Sadzewicz L."/>
            <person name="Zhao X."/>
            <person name="Boylan J."/>
            <person name="Ott S."/>
            <person name="Bowen H."/>
            <person name="Vavikolanu K."/>
            <person name="Mehta A."/>
            <person name="Aluvathingal J."/>
            <person name="Nadendla S."/>
            <person name="Myers T."/>
            <person name="Yan Y."/>
            <person name="Sichtig H."/>
        </authorList>
    </citation>
    <scope>NUCLEOTIDE SEQUENCE [LARGE SCALE GENOMIC DNA]</scope>
    <source>
        <strain evidence="4 5">FDAARGOS_1161</strain>
    </source>
</reference>
<dbReference type="SUPFAM" id="SSF55031">
    <property type="entry name" value="Bacterial exopeptidase dimerisation domain"/>
    <property type="match status" value="1"/>
</dbReference>
<dbReference type="FunFam" id="3.30.70.360:FF:000001">
    <property type="entry name" value="N-acetyldiaminopimelate deacetylase"/>
    <property type="match status" value="1"/>
</dbReference>
<evidence type="ECO:0000313" key="5">
    <source>
        <dbReference type="Proteomes" id="UP000595254"/>
    </source>
</evidence>
<dbReference type="InterPro" id="IPR036264">
    <property type="entry name" value="Bact_exopeptidase_dim_dom"/>
</dbReference>
<evidence type="ECO:0000256" key="1">
    <source>
        <dbReference type="ARBA" id="ARBA00022801"/>
    </source>
</evidence>
<dbReference type="RefSeq" id="WP_040376700.1">
    <property type="nucleotide sequence ID" value="NZ_CP068053.1"/>
</dbReference>
<dbReference type="GO" id="GO:0019877">
    <property type="term" value="P:diaminopimelate biosynthetic process"/>
    <property type="evidence" value="ECO:0007669"/>
    <property type="project" value="UniProtKB-ARBA"/>
</dbReference>
<dbReference type="PANTHER" id="PTHR11014:SF63">
    <property type="entry name" value="METALLOPEPTIDASE, PUTATIVE (AFU_ORTHOLOGUE AFUA_6G09600)-RELATED"/>
    <property type="match status" value="1"/>
</dbReference>
<dbReference type="GO" id="GO:0046872">
    <property type="term" value="F:metal ion binding"/>
    <property type="evidence" value="ECO:0007669"/>
    <property type="project" value="UniProtKB-KW"/>
</dbReference>
<sequence length="393" mass="43251">MQELKIDFNKELFYSFEEIVTWRRYLHMNPEISFQEVETPRFIAEKLRSFGIDVRENIGGNGVVGVIKGDSPGKTIAFRADFDALPIQDEKEVPYKSTVNGAMHACGHDGHTSALLGVAKVLSRKRHDLCGTLILIFQPAEEKPPGGAKAMIDDGVLDGVDYIFGGHLATDVPIGKVAIRSGASMASVDAFKITIQGKGGHGAKPHSTVDAVAIGSELVSHLQQIVSRRVDPMEPAVVTIGSFHAGNAFNIIADTAVLEGTVRALNSDVRTQIEEEIRRILDGFQTADGITYTLDYLNGYPVLENHREETQLIEQLVKENLSPEALALKKVVLGAEDFAYYLQHRPGAFFHVGARNENPATQFAHHHPRFDFDEQAMLVQGQVFLLLTAHYLL</sequence>
<dbReference type="Gene3D" id="3.30.70.360">
    <property type="match status" value="1"/>
</dbReference>